<evidence type="ECO:0000313" key="2">
    <source>
        <dbReference type="Proteomes" id="UP001218188"/>
    </source>
</evidence>
<organism evidence="1 2">
    <name type="scientific">Mycena alexandri</name>
    <dbReference type="NCBI Taxonomy" id="1745969"/>
    <lineage>
        <taxon>Eukaryota</taxon>
        <taxon>Fungi</taxon>
        <taxon>Dikarya</taxon>
        <taxon>Basidiomycota</taxon>
        <taxon>Agaricomycotina</taxon>
        <taxon>Agaricomycetes</taxon>
        <taxon>Agaricomycetidae</taxon>
        <taxon>Agaricales</taxon>
        <taxon>Marasmiineae</taxon>
        <taxon>Mycenaceae</taxon>
        <taxon>Mycena</taxon>
    </lineage>
</organism>
<reference evidence="1" key="1">
    <citation type="submission" date="2023-03" db="EMBL/GenBank/DDBJ databases">
        <title>Massive genome expansion in bonnet fungi (Mycena s.s.) driven by repeated elements and novel gene families across ecological guilds.</title>
        <authorList>
            <consortium name="Lawrence Berkeley National Laboratory"/>
            <person name="Harder C.B."/>
            <person name="Miyauchi S."/>
            <person name="Viragh M."/>
            <person name="Kuo A."/>
            <person name="Thoen E."/>
            <person name="Andreopoulos B."/>
            <person name="Lu D."/>
            <person name="Skrede I."/>
            <person name="Drula E."/>
            <person name="Henrissat B."/>
            <person name="Morin E."/>
            <person name="Kohler A."/>
            <person name="Barry K."/>
            <person name="LaButti K."/>
            <person name="Morin E."/>
            <person name="Salamov A."/>
            <person name="Lipzen A."/>
            <person name="Mereny Z."/>
            <person name="Hegedus B."/>
            <person name="Baldrian P."/>
            <person name="Stursova M."/>
            <person name="Weitz H."/>
            <person name="Taylor A."/>
            <person name="Grigoriev I.V."/>
            <person name="Nagy L.G."/>
            <person name="Martin F."/>
            <person name="Kauserud H."/>
        </authorList>
    </citation>
    <scope>NUCLEOTIDE SEQUENCE</scope>
    <source>
        <strain evidence="1">CBHHK200</strain>
    </source>
</reference>
<proteinExistence type="predicted"/>
<keyword evidence="2" id="KW-1185">Reference proteome</keyword>
<evidence type="ECO:0008006" key="3">
    <source>
        <dbReference type="Google" id="ProtNLM"/>
    </source>
</evidence>
<name>A0AAD6XI74_9AGAR</name>
<sequence length="300" mass="34040">MQNYIAETTLFRISRDFLALRSPIFGDMLSIPTPENAETMEGCPIVRLPDSANDITYFLKALLYSEFFEPFPAPTSFPIIAGVLRMSHKYEVDVLRKRALIHFASRLPTTLQNWGTWGTWSPEISSHYLEAILLARQTSALWILPAACYSVCSRVEIGNIIIGLDGHRDSLKSTDVVTCARGVRYLDTTATSKIFDSLWSRTISGCENPLRCAEERRAKRLEAEIFRAFELGDVRPPPNLHFLEARHFEHLVVTAVCRVCKSHSEAANQAARQSLWDRLPELFNLPPWAELEQMKAEALK</sequence>
<dbReference type="EMBL" id="JARJCM010000003">
    <property type="protein sequence ID" value="KAJ7046044.1"/>
    <property type="molecule type" value="Genomic_DNA"/>
</dbReference>
<protein>
    <recommendedName>
        <fullName evidence="3">BTB domain-containing protein</fullName>
    </recommendedName>
</protein>
<dbReference type="Proteomes" id="UP001218188">
    <property type="component" value="Unassembled WGS sequence"/>
</dbReference>
<comment type="caution">
    <text evidence="1">The sequence shown here is derived from an EMBL/GenBank/DDBJ whole genome shotgun (WGS) entry which is preliminary data.</text>
</comment>
<dbReference type="AlphaFoldDB" id="A0AAD6XI74"/>
<evidence type="ECO:0000313" key="1">
    <source>
        <dbReference type="EMBL" id="KAJ7046044.1"/>
    </source>
</evidence>
<accession>A0AAD6XI74</accession>
<gene>
    <name evidence="1" type="ORF">C8F04DRAFT_1322547</name>
</gene>